<proteinExistence type="predicted"/>
<organism evidence="1 2">
    <name type="scientific">Lunatimonas lonarensis</name>
    <dbReference type="NCBI Taxonomy" id="1232681"/>
    <lineage>
        <taxon>Bacteria</taxon>
        <taxon>Pseudomonadati</taxon>
        <taxon>Bacteroidota</taxon>
        <taxon>Cytophagia</taxon>
        <taxon>Cytophagales</taxon>
        <taxon>Cyclobacteriaceae</taxon>
    </lineage>
</organism>
<dbReference type="AlphaFoldDB" id="R7ZTE7"/>
<protein>
    <submittedName>
        <fullName evidence="1">Uncharacterized protein</fullName>
    </submittedName>
</protein>
<comment type="caution">
    <text evidence="1">The sequence shown here is derived from an EMBL/GenBank/DDBJ whole genome shotgun (WGS) entry which is preliminary data.</text>
</comment>
<evidence type="ECO:0000313" key="1">
    <source>
        <dbReference type="EMBL" id="EON77357.1"/>
    </source>
</evidence>
<name>R7ZTE7_9BACT</name>
<dbReference type="EMBL" id="AQHR01000059">
    <property type="protein sequence ID" value="EON77357.1"/>
    <property type="molecule type" value="Genomic_DNA"/>
</dbReference>
<accession>R7ZTE7</accession>
<keyword evidence="2" id="KW-1185">Reference proteome</keyword>
<gene>
    <name evidence="1" type="ORF">ADIS_2225</name>
</gene>
<sequence>MEVELWLDSVKRYDYKLFASKEFFVIGEYSAPLQPKALSTRLRKLRLVHSEPNIRMIFTGWDPKGGICGFTGMVDSFLPGREENILLK</sequence>
<reference evidence="1 2" key="1">
    <citation type="submission" date="2013-02" db="EMBL/GenBank/DDBJ databases">
        <title>A novel strain isolated from Lonar lake, Maharashtra, India.</title>
        <authorList>
            <person name="Singh A."/>
        </authorList>
    </citation>
    <scope>NUCLEOTIDE SEQUENCE [LARGE SCALE GENOMIC DNA]</scope>
    <source>
        <strain evidence="1 2">AK24</strain>
    </source>
</reference>
<dbReference type="Proteomes" id="UP000013909">
    <property type="component" value="Unassembled WGS sequence"/>
</dbReference>
<evidence type="ECO:0000313" key="2">
    <source>
        <dbReference type="Proteomes" id="UP000013909"/>
    </source>
</evidence>